<evidence type="ECO:0000313" key="2">
    <source>
        <dbReference type="Proteomes" id="UP000595437"/>
    </source>
</evidence>
<gene>
    <name evidence="1" type="ORF">FKW44_000885</name>
</gene>
<keyword evidence="2" id="KW-1185">Reference proteome</keyword>
<proteinExistence type="predicted"/>
<organism evidence="1 2">
    <name type="scientific">Caligus rogercresseyi</name>
    <name type="common">Sea louse</name>
    <dbReference type="NCBI Taxonomy" id="217165"/>
    <lineage>
        <taxon>Eukaryota</taxon>
        <taxon>Metazoa</taxon>
        <taxon>Ecdysozoa</taxon>
        <taxon>Arthropoda</taxon>
        <taxon>Crustacea</taxon>
        <taxon>Multicrustacea</taxon>
        <taxon>Hexanauplia</taxon>
        <taxon>Copepoda</taxon>
        <taxon>Siphonostomatoida</taxon>
        <taxon>Caligidae</taxon>
        <taxon>Caligus</taxon>
    </lineage>
</organism>
<sequence length="53" mass="6083">MVMVHISSTKAFREATSGNGCNRATLERIRMGRERLQHCLWLEEDVPLQRGVV</sequence>
<protein>
    <submittedName>
        <fullName evidence="1">Uncharacterized protein</fullName>
    </submittedName>
</protein>
<dbReference type="Proteomes" id="UP000595437">
    <property type="component" value="Chromosome 1"/>
</dbReference>
<evidence type="ECO:0000313" key="1">
    <source>
        <dbReference type="EMBL" id="QQP56276.1"/>
    </source>
</evidence>
<reference evidence="2" key="1">
    <citation type="submission" date="2021-01" db="EMBL/GenBank/DDBJ databases">
        <title>Caligus Genome Assembly.</title>
        <authorList>
            <person name="Gallardo-Escarate C."/>
        </authorList>
    </citation>
    <scope>NUCLEOTIDE SEQUENCE [LARGE SCALE GENOMIC DNA]</scope>
</reference>
<dbReference type="AlphaFoldDB" id="A0A7T8KI71"/>
<accession>A0A7T8KI71</accession>
<name>A0A7T8KI71_CALRO</name>
<dbReference type="EMBL" id="CP045890">
    <property type="protein sequence ID" value="QQP56276.1"/>
    <property type="molecule type" value="Genomic_DNA"/>
</dbReference>